<evidence type="ECO:0000313" key="4">
    <source>
        <dbReference type="Proteomes" id="UP000077755"/>
    </source>
</evidence>
<organism evidence="2">
    <name type="scientific">Daucus carota subsp. sativus</name>
    <name type="common">Carrot</name>
    <dbReference type="NCBI Taxonomy" id="79200"/>
    <lineage>
        <taxon>Eukaryota</taxon>
        <taxon>Viridiplantae</taxon>
        <taxon>Streptophyta</taxon>
        <taxon>Embryophyta</taxon>
        <taxon>Tracheophyta</taxon>
        <taxon>Spermatophyta</taxon>
        <taxon>Magnoliopsida</taxon>
        <taxon>eudicotyledons</taxon>
        <taxon>Gunneridae</taxon>
        <taxon>Pentapetalae</taxon>
        <taxon>asterids</taxon>
        <taxon>campanulids</taxon>
        <taxon>Apiales</taxon>
        <taxon>Apiaceae</taxon>
        <taxon>Apioideae</taxon>
        <taxon>Scandiceae</taxon>
        <taxon>Daucinae</taxon>
        <taxon>Daucus</taxon>
        <taxon>Daucus sect. Daucus</taxon>
    </lineage>
</organism>
<dbReference type="EMBL" id="CP093349">
    <property type="protein sequence ID" value="WOH08661.1"/>
    <property type="molecule type" value="Genomic_DNA"/>
</dbReference>
<evidence type="ECO:0000313" key="2">
    <source>
        <dbReference type="EMBL" id="KZM87184.1"/>
    </source>
</evidence>
<proteinExistence type="predicted"/>
<dbReference type="EMBL" id="LNRQ01000007">
    <property type="protein sequence ID" value="KZM87184.1"/>
    <property type="molecule type" value="Genomic_DNA"/>
</dbReference>
<dbReference type="AlphaFoldDB" id="A0A164T847"/>
<feature type="region of interest" description="Disordered" evidence="1">
    <location>
        <begin position="1"/>
        <end position="20"/>
    </location>
</feature>
<sequence length="87" mass="9536">MSTSGVCVGTRAPGSEEQDQREYMDIYSDEEDPVAFGPASVHPNNIIYGGYAFHVDYYAVDNEGMDTPVVMPVYEAEVEDYVLGAGF</sequence>
<accession>A0A164T847</accession>
<reference evidence="3" key="2">
    <citation type="submission" date="2022-03" db="EMBL/GenBank/DDBJ databases">
        <title>Draft title - Genomic analysis of global carrot germplasm unveils the trajectory of domestication and the origin of high carotenoid orange carrot.</title>
        <authorList>
            <person name="Iorizzo M."/>
            <person name="Ellison S."/>
            <person name="Senalik D."/>
            <person name="Macko-Podgorni A."/>
            <person name="Grzebelus D."/>
            <person name="Bostan H."/>
            <person name="Rolling W."/>
            <person name="Curaba J."/>
            <person name="Simon P."/>
        </authorList>
    </citation>
    <scope>NUCLEOTIDE SEQUENCE</scope>
    <source>
        <tissue evidence="3">Leaf</tissue>
    </source>
</reference>
<evidence type="ECO:0000313" key="3">
    <source>
        <dbReference type="EMBL" id="WOH08661.1"/>
    </source>
</evidence>
<protein>
    <submittedName>
        <fullName evidence="2">Uncharacterized protein</fullName>
    </submittedName>
</protein>
<gene>
    <name evidence="2" type="ORF">DCAR_024318</name>
    <name evidence="3" type="ORF">DCAR_0728105</name>
</gene>
<evidence type="ECO:0000256" key="1">
    <source>
        <dbReference type="SAM" id="MobiDB-lite"/>
    </source>
</evidence>
<dbReference type="Gramene" id="KZM87184">
    <property type="protein sequence ID" value="KZM87184"/>
    <property type="gene ID" value="DCAR_024318"/>
</dbReference>
<dbReference type="Proteomes" id="UP000077755">
    <property type="component" value="Chromosome 7"/>
</dbReference>
<reference evidence="2" key="1">
    <citation type="journal article" date="2016" name="Nat. Genet.">
        <title>A high-quality carrot genome assembly provides new insights into carotenoid accumulation and asterid genome evolution.</title>
        <authorList>
            <person name="Iorizzo M."/>
            <person name="Ellison S."/>
            <person name="Senalik D."/>
            <person name="Zeng P."/>
            <person name="Satapoomin P."/>
            <person name="Huang J."/>
            <person name="Bowman M."/>
            <person name="Iovene M."/>
            <person name="Sanseverino W."/>
            <person name="Cavagnaro P."/>
            <person name="Yildiz M."/>
            <person name="Macko-Podgorni A."/>
            <person name="Moranska E."/>
            <person name="Grzebelus E."/>
            <person name="Grzebelus D."/>
            <person name="Ashrafi H."/>
            <person name="Zheng Z."/>
            <person name="Cheng S."/>
            <person name="Spooner D."/>
            <person name="Van Deynze A."/>
            <person name="Simon P."/>
        </authorList>
    </citation>
    <scope>NUCLEOTIDE SEQUENCE [LARGE SCALE GENOMIC DNA]</scope>
    <source>
        <tissue evidence="2">Leaf</tissue>
    </source>
</reference>
<name>A0A164T847_DAUCS</name>
<keyword evidence="4" id="KW-1185">Reference proteome</keyword>